<organism evidence="11 12">
    <name type="scientific">Nocardioides daphniae</name>
    <dbReference type="NCBI Taxonomy" id="402297"/>
    <lineage>
        <taxon>Bacteria</taxon>
        <taxon>Bacillati</taxon>
        <taxon>Actinomycetota</taxon>
        <taxon>Actinomycetes</taxon>
        <taxon>Propionibacteriales</taxon>
        <taxon>Nocardioidaceae</taxon>
        <taxon>Nocardioides</taxon>
    </lineage>
</organism>
<dbReference type="PRINTS" id="PR00783">
    <property type="entry name" value="MINTRINSICP"/>
</dbReference>
<feature type="transmembrane region" description="Helical" evidence="9">
    <location>
        <begin position="135"/>
        <end position="159"/>
    </location>
</feature>
<dbReference type="PROSITE" id="PS00221">
    <property type="entry name" value="MIP"/>
    <property type="match status" value="1"/>
</dbReference>
<reference evidence="11" key="4">
    <citation type="submission" date="2019-03" db="EMBL/GenBank/DDBJ databases">
        <authorList>
            <person name="Huang Y."/>
        </authorList>
    </citation>
    <scope>NUCLEOTIDE SEQUENCE</scope>
    <source>
        <strain evidence="11">JCM 16608</strain>
    </source>
</reference>
<dbReference type="GO" id="GO:0015250">
    <property type="term" value="F:water channel activity"/>
    <property type="evidence" value="ECO:0007669"/>
    <property type="project" value="TreeGrafter"/>
</dbReference>
<keyword evidence="7 9" id="KW-0472">Membrane</keyword>
<comment type="subcellular location">
    <subcellularLocation>
        <location evidence="1">Cell membrane</location>
        <topology evidence="1">Multi-pass membrane protein</topology>
    </subcellularLocation>
</comment>
<dbReference type="GO" id="GO:0005886">
    <property type="term" value="C:plasma membrane"/>
    <property type="evidence" value="ECO:0007669"/>
    <property type="project" value="UniProtKB-SubCell"/>
</dbReference>
<reference evidence="10" key="5">
    <citation type="submission" date="2024-05" db="EMBL/GenBank/DDBJ databases">
        <authorList>
            <person name="Sun Q."/>
            <person name="Sedlacek I."/>
        </authorList>
    </citation>
    <scope>NUCLEOTIDE SEQUENCE</scope>
    <source>
        <strain evidence="10">CCM 7403</strain>
    </source>
</reference>
<dbReference type="InterPro" id="IPR023271">
    <property type="entry name" value="Aquaporin-like"/>
</dbReference>
<dbReference type="PANTHER" id="PTHR19139:SF199">
    <property type="entry name" value="MIP17260P"/>
    <property type="match status" value="1"/>
</dbReference>
<dbReference type="RefSeq" id="WP_135832975.1">
    <property type="nucleotide sequence ID" value="NZ_BMCK01000003.1"/>
</dbReference>
<dbReference type="Pfam" id="PF00230">
    <property type="entry name" value="MIP"/>
    <property type="match status" value="1"/>
</dbReference>
<reference evidence="10" key="2">
    <citation type="journal article" date="2014" name="Int. J. Syst. Evol. Microbiol.">
        <title>Complete genome of a new Firmicutes species belonging to the dominant human colonic microbiota ('Ruminococcus bicirculans') reveals two chromosomes and a selective capacity to utilize plant glucans.</title>
        <authorList>
            <consortium name="NISC Comparative Sequencing Program"/>
            <person name="Wegmann U."/>
            <person name="Louis P."/>
            <person name="Goesmann A."/>
            <person name="Henrissat B."/>
            <person name="Duncan S.H."/>
            <person name="Flint H.J."/>
        </authorList>
    </citation>
    <scope>NUCLEOTIDE SEQUENCE</scope>
    <source>
        <strain evidence="10">CCM 7403</strain>
    </source>
</reference>
<evidence type="ECO:0000256" key="3">
    <source>
        <dbReference type="ARBA" id="ARBA00022448"/>
    </source>
</evidence>
<feature type="transmembrane region" description="Helical" evidence="9">
    <location>
        <begin position="216"/>
        <end position="237"/>
    </location>
</feature>
<dbReference type="EMBL" id="CP038462">
    <property type="protein sequence ID" value="QCC77932.1"/>
    <property type="molecule type" value="Genomic_DNA"/>
</dbReference>
<evidence type="ECO:0000256" key="5">
    <source>
        <dbReference type="ARBA" id="ARBA00022692"/>
    </source>
</evidence>
<keyword evidence="6 9" id="KW-1133">Transmembrane helix</keyword>
<protein>
    <submittedName>
        <fullName evidence="11">Aquaporin Z</fullName>
    </submittedName>
</protein>
<evidence type="ECO:0000256" key="8">
    <source>
        <dbReference type="RuleBase" id="RU000477"/>
    </source>
</evidence>
<dbReference type="AlphaFoldDB" id="A0A4P7UCI2"/>
<evidence type="ECO:0000256" key="4">
    <source>
        <dbReference type="ARBA" id="ARBA00022475"/>
    </source>
</evidence>
<feature type="transmembrane region" description="Helical" evidence="9">
    <location>
        <begin position="92"/>
        <end position="115"/>
    </location>
</feature>
<evidence type="ECO:0000313" key="13">
    <source>
        <dbReference type="Proteomes" id="UP000630594"/>
    </source>
</evidence>
<evidence type="ECO:0000256" key="6">
    <source>
        <dbReference type="ARBA" id="ARBA00022989"/>
    </source>
</evidence>
<dbReference type="InterPro" id="IPR000425">
    <property type="entry name" value="MIP"/>
</dbReference>
<keyword evidence="3 8" id="KW-0813">Transport</keyword>
<evidence type="ECO:0000256" key="7">
    <source>
        <dbReference type="ARBA" id="ARBA00023136"/>
    </source>
</evidence>
<dbReference type="CDD" id="cd00333">
    <property type="entry name" value="MIP"/>
    <property type="match status" value="1"/>
</dbReference>
<keyword evidence="13" id="KW-1185">Reference proteome</keyword>
<evidence type="ECO:0000313" key="10">
    <source>
        <dbReference type="EMBL" id="GGD23886.1"/>
    </source>
</evidence>
<keyword evidence="4" id="KW-1003">Cell membrane</keyword>
<dbReference type="KEGG" id="ndp:E2C04_13435"/>
<dbReference type="InterPro" id="IPR022357">
    <property type="entry name" value="MIP_CS"/>
</dbReference>
<evidence type="ECO:0000313" key="12">
    <source>
        <dbReference type="Proteomes" id="UP000297025"/>
    </source>
</evidence>
<reference evidence="13" key="3">
    <citation type="journal article" date="2019" name="Int. J. Syst. Evol. Microbiol.">
        <title>The Global Catalogue of Microorganisms (GCM) 10K type strain sequencing project: providing services to taxonomists for standard genome sequencing and annotation.</title>
        <authorList>
            <consortium name="The Broad Institute Genomics Platform"/>
            <consortium name="The Broad Institute Genome Sequencing Center for Infectious Disease"/>
            <person name="Wu L."/>
            <person name="Ma J."/>
        </authorList>
    </citation>
    <scope>NUCLEOTIDE SEQUENCE [LARGE SCALE GENOMIC DNA]</scope>
    <source>
        <strain evidence="13">CCM 7403</strain>
    </source>
</reference>
<evidence type="ECO:0000256" key="9">
    <source>
        <dbReference type="SAM" id="Phobius"/>
    </source>
</evidence>
<evidence type="ECO:0000256" key="2">
    <source>
        <dbReference type="ARBA" id="ARBA00006175"/>
    </source>
</evidence>
<dbReference type="PANTHER" id="PTHR19139">
    <property type="entry name" value="AQUAPORIN TRANSPORTER"/>
    <property type="match status" value="1"/>
</dbReference>
<dbReference type="SUPFAM" id="SSF81338">
    <property type="entry name" value="Aquaporin-like"/>
    <property type="match status" value="1"/>
</dbReference>
<feature type="transmembrane region" description="Helical" evidence="9">
    <location>
        <begin position="20"/>
        <end position="39"/>
    </location>
</feature>
<dbReference type="Proteomes" id="UP000297025">
    <property type="component" value="Chromosome"/>
</dbReference>
<comment type="similarity">
    <text evidence="2 8">Belongs to the MIP/aquaporin (TC 1.A.8) family.</text>
</comment>
<sequence>MTSQSQTDSINAQPTTGHKIAAELIGTFALVLFGVGAALMSGGDYVATGLSFGLVVLVMAAAMAHVSGGHFNPAVTFGAAVGGRLPWSQVPVYWLSQLLGGILAGAVLFFLMQGFEAYDVDEVGLGQNGFGDQAASGYAVGQAFVLETLMTLMFLWIILAVTDRRARATGIVAPAAIGMALAIIHFASMGATGTSVNPARSIGPALFAGTDAMAQLWLFVAAPLLGAAIAGFSYAFLFGKEPLEVDPLA</sequence>
<dbReference type="EMBL" id="BMCK01000003">
    <property type="protein sequence ID" value="GGD23886.1"/>
    <property type="molecule type" value="Genomic_DNA"/>
</dbReference>
<feature type="transmembrane region" description="Helical" evidence="9">
    <location>
        <begin position="171"/>
        <end position="196"/>
    </location>
</feature>
<dbReference type="InterPro" id="IPR034294">
    <property type="entry name" value="Aquaporin_transptr"/>
</dbReference>
<name>A0A4P7UCI2_9ACTN</name>
<feature type="transmembrane region" description="Helical" evidence="9">
    <location>
        <begin position="45"/>
        <end position="64"/>
    </location>
</feature>
<dbReference type="Proteomes" id="UP000630594">
    <property type="component" value="Unassembled WGS sequence"/>
</dbReference>
<accession>A0A4P7UCI2</accession>
<dbReference type="OrthoDB" id="9807293at2"/>
<evidence type="ECO:0000313" key="11">
    <source>
        <dbReference type="EMBL" id="QCC77932.1"/>
    </source>
</evidence>
<keyword evidence="5 8" id="KW-0812">Transmembrane</keyword>
<proteinExistence type="inferred from homology"/>
<evidence type="ECO:0000256" key="1">
    <source>
        <dbReference type="ARBA" id="ARBA00004651"/>
    </source>
</evidence>
<dbReference type="Gene3D" id="1.20.1080.10">
    <property type="entry name" value="Glycerol uptake facilitator protein"/>
    <property type="match status" value="1"/>
</dbReference>
<reference evidence="11 12" key="1">
    <citation type="journal article" date="2008" name="Int. J. Syst. Evol. Microbiol.">
        <title>Nocardioides daphniae sp. nov., isolated from Daphnia cucullata (Crustacea: Cladocera).</title>
        <authorList>
            <person name="Toth E.M."/>
            <person name="Keki Z."/>
            <person name="Homonnay Z.G."/>
            <person name="Borsodi A.K."/>
            <person name="Marialigeti K."/>
            <person name="Schumann P."/>
        </authorList>
    </citation>
    <scope>NUCLEOTIDE SEQUENCE [LARGE SCALE GENOMIC DNA]</scope>
    <source>
        <strain evidence="11 12">JCM 16608</strain>
    </source>
</reference>
<gene>
    <name evidence="10" type="primary">aqpZ</name>
    <name evidence="11" type="ORF">E2C04_13435</name>
    <name evidence="10" type="ORF">GCM10007231_23750</name>
</gene>